<dbReference type="InterPro" id="IPR050331">
    <property type="entry name" value="Zinc_finger"/>
</dbReference>
<dbReference type="PANTHER" id="PTHR16515">
    <property type="entry name" value="PR DOMAIN ZINC FINGER PROTEIN"/>
    <property type="match status" value="1"/>
</dbReference>
<evidence type="ECO:0000256" key="4">
    <source>
        <dbReference type="ARBA" id="ARBA00022771"/>
    </source>
</evidence>
<dbReference type="Pfam" id="PF00096">
    <property type="entry name" value="zf-C2H2"/>
    <property type="match status" value="2"/>
</dbReference>
<dbReference type="InterPro" id="IPR036236">
    <property type="entry name" value="Znf_C2H2_sf"/>
</dbReference>
<name>A0A9D4G892_DREPO</name>
<dbReference type="PANTHER" id="PTHR16515:SF49">
    <property type="entry name" value="GASTRULA ZINC FINGER PROTEIN XLCGF49.1-LIKE-RELATED"/>
    <property type="match status" value="1"/>
</dbReference>
<evidence type="ECO:0000313" key="10">
    <source>
        <dbReference type="EMBL" id="KAH3812349.1"/>
    </source>
</evidence>
<evidence type="ECO:0000256" key="5">
    <source>
        <dbReference type="ARBA" id="ARBA00022833"/>
    </source>
</evidence>
<comment type="subcellular location">
    <subcellularLocation>
        <location evidence="1">Nucleus</location>
    </subcellularLocation>
</comment>
<gene>
    <name evidence="10" type="ORF">DPMN_140779</name>
</gene>
<dbReference type="EMBL" id="JAIWYP010000006">
    <property type="protein sequence ID" value="KAH3812349.1"/>
    <property type="molecule type" value="Genomic_DNA"/>
</dbReference>
<sequence>MSPMQKRATFLSPSKQSPRVEIDVNLPSVKEEMMQEYETMALKSYTLKLKEAEITFYPPKSPSTKRLHSHPGTRSRVAASSTSSEGSFSEPSSSSDVLAAGSKSFGCGDCGKTFATKQGLSIHFKKDTKETPFEGDVCGKHYSKKACLTKHIMTHFNESTRAN</sequence>
<reference evidence="10" key="1">
    <citation type="journal article" date="2019" name="bioRxiv">
        <title>The Genome of the Zebra Mussel, Dreissena polymorpha: A Resource for Invasive Species Research.</title>
        <authorList>
            <person name="McCartney M.A."/>
            <person name="Auch B."/>
            <person name="Kono T."/>
            <person name="Mallez S."/>
            <person name="Zhang Y."/>
            <person name="Obille A."/>
            <person name="Becker A."/>
            <person name="Abrahante J.E."/>
            <person name="Garbe J."/>
            <person name="Badalamenti J.P."/>
            <person name="Herman A."/>
            <person name="Mangelson H."/>
            <person name="Liachko I."/>
            <person name="Sullivan S."/>
            <person name="Sone E.D."/>
            <person name="Koren S."/>
            <person name="Silverstein K.A.T."/>
            <person name="Beckman K.B."/>
            <person name="Gohl D.M."/>
        </authorList>
    </citation>
    <scope>NUCLEOTIDE SEQUENCE</scope>
    <source>
        <strain evidence="10">Duluth1</strain>
        <tissue evidence="10">Whole animal</tissue>
    </source>
</reference>
<evidence type="ECO:0000256" key="8">
    <source>
        <dbReference type="SAM" id="MobiDB-lite"/>
    </source>
</evidence>
<dbReference type="InterPro" id="IPR013087">
    <property type="entry name" value="Znf_C2H2_type"/>
</dbReference>
<dbReference type="GO" id="GO:0005634">
    <property type="term" value="C:nucleus"/>
    <property type="evidence" value="ECO:0007669"/>
    <property type="project" value="UniProtKB-SubCell"/>
</dbReference>
<evidence type="ECO:0000313" key="11">
    <source>
        <dbReference type="Proteomes" id="UP000828390"/>
    </source>
</evidence>
<evidence type="ECO:0000256" key="7">
    <source>
        <dbReference type="PROSITE-ProRule" id="PRU00042"/>
    </source>
</evidence>
<keyword evidence="4 7" id="KW-0863">Zinc-finger</keyword>
<feature type="domain" description="C2H2-type" evidence="9">
    <location>
        <begin position="133"/>
        <end position="160"/>
    </location>
</feature>
<evidence type="ECO:0000259" key="9">
    <source>
        <dbReference type="PROSITE" id="PS50157"/>
    </source>
</evidence>
<keyword evidence="5" id="KW-0862">Zinc</keyword>
<organism evidence="10 11">
    <name type="scientific">Dreissena polymorpha</name>
    <name type="common">Zebra mussel</name>
    <name type="synonym">Mytilus polymorpha</name>
    <dbReference type="NCBI Taxonomy" id="45954"/>
    <lineage>
        <taxon>Eukaryota</taxon>
        <taxon>Metazoa</taxon>
        <taxon>Spiralia</taxon>
        <taxon>Lophotrochozoa</taxon>
        <taxon>Mollusca</taxon>
        <taxon>Bivalvia</taxon>
        <taxon>Autobranchia</taxon>
        <taxon>Heteroconchia</taxon>
        <taxon>Euheterodonta</taxon>
        <taxon>Imparidentia</taxon>
        <taxon>Neoheterodontei</taxon>
        <taxon>Myida</taxon>
        <taxon>Dreissenoidea</taxon>
        <taxon>Dreissenidae</taxon>
        <taxon>Dreissena</taxon>
    </lineage>
</organism>
<accession>A0A9D4G892</accession>
<evidence type="ECO:0000256" key="2">
    <source>
        <dbReference type="ARBA" id="ARBA00022723"/>
    </source>
</evidence>
<feature type="compositionally biased region" description="Low complexity" evidence="8">
    <location>
        <begin position="74"/>
        <end position="95"/>
    </location>
</feature>
<comment type="caution">
    <text evidence="10">The sequence shown here is derived from an EMBL/GenBank/DDBJ whole genome shotgun (WGS) entry which is preliminary data.</text>
</comment>
<dbReference type="GO" id="GO:0008270">
    <property type="term" value="F:zinc ion binding"/>
    <property type="evidence" value="ECO:0007669"/>
    <property type="project" value="UniProtKB-KW"/>
</dbReference>
<feature type="domain" description="C2H2-type" evidence="9">
    <location>
        <begin position="105"/>
        <end position="132"/>
    </location>
</feature>
<dbReference type="PROSITE" id="PS50157">
    <property type="entry name" value="ZINC_FINGER_C2H2_2"/>
    <property type="match status" value="2"/>
</dbReference>
<feature type="region of interest" description="Disordered" evidence="8">
    <location>
        <begin position="57"/>
        <end position="97"/>
    </location>
</feature>
<keyword evidence="11" id="KW-1185">Reference proteome</keyword>
<keyword evidence="3" id="KW-0677">Repeat</keyword>
<dbReference type="Gene3D" id="3.30.160.60">
    <property type="entry name" value="Classic Zinc Finger"/>
    <property type="match status" value="1"/>
</dbReference>
<evidence type="ECO:0000256" key="6">
    <source>
        <dbReference type="ARBA" id="ARBA00023242"/>
    </source>
</evidence>
<protein>
    <recommendedName>
        <fullName evidence="9">C2H2-type domain-containing protein</fullName>
    </recommendedName>
</protein>
<evidence type="ECO:0000256" key="1">
    <source>
        <dbReference type="ARBA" id="ARBA00004123"/>
    </source>
</evidence>
<keyword evidence="2" id="KW-0479">Metal-binding</keyword>
<reference evidence="10" key="2">
    <citation type="submission" date="2020-11" db="EMBL/GenBank/DDBJ databases">
        <authorList>
            <person name="McCartney M.A."/>
            <person name="Auch B."/>
            <person name="Kono T."/>
            <person name="Mallez S."/>
            <person name="Becker A."/>
            <person name="Gohl D.M."/>
            <person name="Silverstein K.A.T."/>
            <person name="Koren S."/>
            <person name="Bechman K.B."/>
            <person name="Herman A."/>
            <person name="Abrahante J.E."/>
            <person name="Garbe J."/>
        </authorList>
    </citation>
    <scope>NUCLEOTIDE SEQUENCE</scope>
    <source>
        <strain evidence="10">Duluth1</strain>
        <tissue evidence="10">Whole animal</tissue>
    </source>
</reference>
<feature type="region of interest" description="Disordered" evidence="8">
    <location>
        <begin position="1"/>
        <end position="23"/>
    </location>
</feature>
<evidence type="ECO:0000256" key="3">
    <source>
        <dbReference type="ARBA" id="ARBA00022737"/>
    </source>
</evidence>
<dbReference type="Proteomes" id="UP000828390">
    <property type="component" value="Unassembled WGS sequence"/>
</dbReference>
<dbReference type="OrthoDB" id="8123506at2759"/>
<dbReference type="SUPFAM" id="SSF57667">
    <property type="entry name" value="beta-beta-alpha zinc fingers"/>
    <property type="match status" value="1"/>
</dbReference>
<dbReference type="AlphaFoldDB" id="A0A9D4G892"/>
<proteinExistence type="predicted"/>
<feature type="compositionally biased region" description="Basic residues" evidence="8">
    <location>
        <begin position="63"/>
        <end position="73"/>
    </location>
</feature>
<keyword evidence="6" id="KW-0539">Nucleus</keyword>
<dbReference type="GO" id="GO:0010468">
    <property type="term" value="P:regulation of gene expression"/>
    <property type="evidence" value="ECO:0007669"/>
    <property type="project" value="TreeGrafter"/>
</dbReference>